<dbReference type="InterPro" id="IPR007138">
    <property type="entry name" value="ABM_dom"/>
</dbReference>
<dbReference type="RefSeq" id="WP_146658886.1">
    <property type="nucleotide sequence ID" value="NZ_CP019791.1"/>
</dbReference>
<name>A0A1U9NHK7_9BACT</name>
<accession>A0A1U9NHK7</accession>
<keyword evidence="2" id="KW-0503">Monooxygenase</keyword>
<evidence type="ECO:0000313" key="2">
    <source>
        <dbReference type="EMBL" id="AQT66996.1"/>
    </source>
</evidence>
<dbReference type="KEGG" id="alus:STSP2_00134"/>
<dbReference type="PANTHER" id="PTHR33336">
    <property type="entry name" value="QUINOL MONOOXYGENASE YGIN-RELATED"/>
    <property type="match status" value="1"/>
</dbReference>
<feature type="domain" description="ABM" evidence="1">
    <location>
        <begin position="6"/>
        <end position="95"/>
    </location>
</feature>
<evidence type="ECO:0000259" key="1">
    <source>
        <dbReference type="PROSITE" id="PS51725"/>
    </source>
</evidence>
<reference evidence="3" key="1">
    <citation type="submission" date="2017-02" db="EMBL/GenBank/DDBJ databases">
        <title>Comparative genomics and description of representatives of a novel lineage of planctomycetes thriving in anoxic sediments.</title>
        <authorList>
            <person name="Spring S."/>
            <person name="Bunk B."/>
            <person name="Sproer C."/>
        </authorList>
    </citation>
    <scope>NUCLEOTIDE SEQUENCE [LARGE SCALE GENOMIC DNA]</scope>
    <source>
        <strain evidence="3">ST-NAGAB-D1</strain>
    </source>
</reference>
<evidence type="ECO:0000313" key="3">
    <source>
        <dbReference type="Proteomes" id="UP000189674"/>
    </source>
</evidence>
<sequence>MNGQEVTVIAELKAKKGKEEDLRQFLLGLIEPSRADQGCIAYFLHESAEEPGLFMFYERWENGEMLESHIQQPHLQALMDKSDELLAEPLDVTSWKRLA</sequence>
<dbReference type="SUPFAM" id="SSF54909">
    <property type="entry name" value="Dimeric alpha+beta barrel"/>
    <property type="match status" value="1"/>
</dbReference>
<dbReference type="Proteomes" id="UP000189674">
    <property type="component" value="Chromosome"/>
</dbReference>
<keyword evidence="3" id="KW-1185">Reference proteome</keyword>
<dbReference type="AlphaFoldDB" id="A0A1U9NHK7"/>
<dbReference type="EC" id="1.-.-.-" evidence="2"/>
<dbReference type="InterPro" id="IPR011008">
    <property type="entry name" value="Dimeric_a/b-barrel"/>
</dbReference>
<dbReference type="Gene3D" id="3.30.70.100">
    <property type="match status" value="1"/>
</dbReference>
<keyword evidence="2" id="KW-0560">Oxidoreductase</keyword>
<dbReference type="GO" id="GO:0004497">
    <property type="term" value="F:monooxygenase activity"/>
    <property type="evidence" value="ECO:0007669"/>
    <property type="project" value="UniProtKB-KW"/>
</dbReference>
<dbReference type="PANTHER" id="PTHR33336:SF3">
    <property type="entry name" value="ABM DOMAIN-CONTAINING PROTEIN"/>
    <property type="match status" value="1"/>
</dbReference>
<dbReference type="OrthoDB" id="9806189at2"/>
<protein>
    <submittedName>
        <fullName evidence="2">Putative monooxygenase</fullName>
        <ecNumber evidence="2">1.-.-.-</ecNumber>
    </submittedName>
</protein>
<dbReference type="Pfam" id="PF03992">
    <property type="entry name" value="ABM"/>
    <property type="match status" value="1"/>
</dbReference>
<organism evidence="2 3">
    <name type="scientific">Anaerohalosphaera lusitana</name>
    <dbReference type="NCBI Taxonomy" id="1936003"/>
    <lineage>
        <taxon>Bacteria</taxon>
        <taxon>Pseudomonadati</taxon>
        <taxon>Planctomycetota</taxon>
        <taxon>Phycisphaerae</taxon>
        <taxon>Sedimentisphaerales</taxon>
        <taxon>Anaerohalosphaeraceae</taxon>
        <taxon>Anaerohalosphaera</taxon>
    </lineage>
</organism>
<dbReference type="EMBL" id="CP019791">
    <property type="protein sequence ID" value="AQT66996.1"/>
    <property type="molecule type" value="Genomic_DNA"/>
</dbReference>
<dbReference type="InterPro" id="IPR050744">
    <property type="entry name" value="AI-2_Isomerase_LsrG"/>
</dbReference>
<dbReference type="PROSITE" id="PS51725">
    <property type="entry name" value="ABM"/>
    <property type="match status" value="1"/>
</dbReference>
<proteinExistence type="predicted"/>
<gene>
    <name evidence="2" type="ORF">STSP2_00134</name>
</gene>
<dbReference type="STRING" id="1936003.STSP2_00134"/>